<dbReference type="Proteomes" id="UP000595091">
    <property type="component" value="Chromosome"/>
</dbReference>
<keyword evidence="2" id="KW-0378">Hydrolase</keyword>
<feature type="transmembrane region" description="Helical" evidence="5">
    <location>
        <begin position="20"/>
        <end position="42"/>
    </location>
</feature>
<dbReference type="Pfam" id="PF04203">
    <property type="entry name" value="Sortase"/>
    <property type="match status" value="1"/>
</dbReference>
<dbReference type="RefSeq" id="WP_197558268.1">
    <property type="nucleotide sequence ID" value="NZ_CP063065.1"/>
</dbReference>
<name>A0A7M1KRI3_9LACT</name>
<accession>A0A7M1KRI3</accession>
<dbReference type="CDD" id="cd06165">
    <property type="entry name" value="Sortase_A"/>
    <property type="match status" value="1"/>
</dbReference>
<feature type="active site" description="Proton donor/acceptor" evidence="4">
    <location>
        <position position="149"/>
    </location>
</feature>
<dbReference type="Gene3D" id="2.40.260.10">
    <property type="entry name" value="Sortase"/>
    <property type="match status" value="1"/>
</dbReference>
<protein>
    <submittedName>
        <fullName evidence="6">Class A sortase</fullName>
    </submittedName>
</protein>
<dbReference type="SUPFAM" id="SSF63817">
    <property type="entry name" value="Sortase"/>
    <property type="match status" value="1"/>
</dbReference>
<proteinExistence type="predicted"/>
<reference evidence="6 7" key="1">
    <citation type="submission" date="2020-10" db="EMBL/GenBank/DDBJ databases">
        <title>Plasmid carrying two tetracycline resistance determinant.</title>
        <authorList>
            <person name="Yang Q."/>
        </authorList>
    </citation>
    <scope>NUCLEOTIDE SEQUENCE [LARGE SCALE GENOMIC DNA]</scope>
    <source>
        <strain evidence="6 7">T43</strain>
    </source>
</reference>
<dbReference type="AlphaFoldDB" id="A0A7M1KRI3"/>
<keyword evidence="1" id="KW-0645">Protease</keyword>
<keyword evidence="5" id="KW-1133">Transmembrane helix</keyword>
<evidence type="ECO:0000256" key="5">
    <source>
        <dbReference type="SAM" id="Phobius"/>
    </source>
</evidence>
<evidence type="ECO:0000313" key="7">
    <source>
        <dbReference type="Proteomes" id="UP000595091"/>
    </source>
</evidence>
<keyword evidence="5" id="KW-0812">Transmembrane</keyword>
<feature type="active site" description="Acyl-thioester intermediate" evidence="4">
    <location>
        <position position="212"/>
    </location>
</feature>
<dbReference type="InterPro" id="IPR042007">
    <property type="entry name" value="Sortase_A"/>
</dbReference>
<evidence type="ECO:0000256" key="1">
    <source>
        <dbReference type="ARBA" id="ARBA00022670"/>
    </source>
</evidence>
<gene>
    <name evidence="6" type="ORF">IMX20_07595</name>
</gene>
<dbReference type="InterPro" id="IPR005754">
    <property type="entry name" value="Sortase"/>
</dbReference>
<dbReference type="GO" id="GO:0008234">
    <property type="term" value="F:cysteine-type peptidase activity"/>
    <property type="evidence" value="ECO:0007669"/>
    <property type="project" value="UniProtKB-KW"/>
</dbReference>
<evidence type="ECO:0000256" key="4">
    <source>
        <dbReference type="PIRSR" id="PIRSR605754-1"/>
    </source>
</evidence>
<dbReference type="InterPro" id="IPR023365">
    <property type="entry name" value="Sortase_dom-sf"/>
</dbReference>
<evidence type="ECO:0000256" key="2">
    <source>
        <dbReference type="ARBA" id="ARBA00022801"/>
    </source>
</evidence>
<sequence>MALYFIYKKEDSKNEKKKLIAYFSLSLAFILIISGATGYLIMGSEGDPESAIKLVEKELSKSAHARQKRINQANYDEEVDFARGAEIAEAKKNYHSTIEKYGIGSIYMPEANISVPILAGTSEWNLFNGVATARANQELGEGLFIGLSHNLINDTLLKNIDQMTPADYIYASDFEDVYTYKVIDQEVVHETNKNYFVEPAEDERGRMLLYRCEGGYGTDYRRVLYSEFVSKEPVFKTEDKILKGLNIESDAASDSDNEKEITDEGLELEGRDEKLSVFDRLRKKVVQSISQYDVLNNYFLTVYAQVDRQPLLFTAFIFLLFALYRFL</sequence>
<evidence type="ECO:0000256" key="3">
    <source>
        <dbReference type="ARBA" id="ARBA00022807"/>
    </source>
</evidence>
<evidence type="ECO:0000313" key="6">
    <source>
        <dbReference type="EMBL" id="QOQ78843.1"/>
    </source>
</evidence>
<keyword evidence="3" id="KW-0788">Thiol protease</keyword>
<keyword evidence="5" id="KW-0472">Membrane</keyword>
<organism evidence="6 7">
    <name type="scientific">Aerococcus urinaeequi</name>
    <dbReference type="NCBI Taxonomy" id="51665"/>
    <lineage>
        <taxon>Bacteria</taxon>
        <taxon>Bacillati</taxon>
        <taxon>Bacillota</taxon>
        <taxon>Bacilli</taxon>
        <taxon>Lactobacillales</taxon>
        <taxon>Aerococcaceae</taxon>
        <taxon>Aerococcus</taxon>
    </lineage>
</organism>
<dbReference type="GO" id="GO:0006508">
    <property type="term" value="P:proteolysis"/>
    <property type="evidence" value="ECO:0007669"/>
    <property type="project" value="UniProtKB-KW"/>
</dbReference>
<dbReference type="EMBL" id="CP063065">
    <property type="protein sequence ID" value="QOQ78843.1"/>
    <property type="molecule type" value="Genomic_DNA"/>
</dbReference>